<evidence type="ECO:0000256" key="1">
    <source>
        <dbReference type="ARBA" id="ARBA00000085"/>
    </source>
</evidence>
<keyword evidence="10" id="KW-1133">Transmembrane helix</keyword>
<proteinExistence type="predicted"/>
<dbReference type="Pfam" id="PF00512">
    <property type="entry name" value="HisKA"/>
    <property type="match status" value="1"/>
</dbReference>
<feature type="transmembrane region" description="Helical" evidence="10">
    <location>
        <begin position="28"/>
        <end position="51"/>
    </location>
</feature>
<dbReference type="InterPro" id="IPR036890">
    <property type="entry name" value="HATPase_C_sf"/>
</dbReference>
<evidence type="ECO:0000256" key="4">
    <source>
        <dbReference type="ARBA" id="ARBA00022679"/>
    </source>
</evidence>
<keyword evidence="10" id="KW-0812">Transmembrane</keyword>
<evidence type="ECO:0000256" key="7">
    <source>
        <dbReference type="ARBA" id="ARBA00022840"/>
    </source>
</evidence>
<dbReference type="SUPFAM" id="SSF55874">
    <property type="entry name" value="ATPase domain of HSP90 chaperone/DNA topoisomerase II/histidine kinase"/>
    <property type="match status" value="1"/>
</dbReference>
<dbReference type="EC" id="2.7.13.3" evidence="2"/>
<dbReference type="InterPro" id="IPR005467">
    <property type="entry name" value="His_kinase_dom"/>
</dbReference>
<gene>
    <name evidence="12" type="ORF">DSCOOX_37340</name>
</gene>
<evidence type="ECO:0000256" key="5">
    <source>
        <dbReference type="ARBA" id="ARBA00022741"/>
    </source>
</evidence>
<dbReference type="PANTHER" id="PTHR43065:SF46">
    <property type="entry name" value="C4-DICARBOXYLATE TRANSPORT SENSOR PROTEIN DCTB"/>
    <property type="match status" value="1"/>
</dbReference>
<dbReference type="Gene3D" id="3.30.450.20">
    <property type="entry name" value="PAS domain"/>
    <property type="match status" value="1"/>
</dbReference>
<dbReference type="SUPFAM" id="SSF47384">
    <property type="entry name" value="Homodimeric domain of signal transducing histidine kinase"/>
    <property type="match status" value="1"/>
</dbReference>
<keyword evidence="10" id="KW-0472">Membrane</keyword>
<keyword evidence="7" id="KW-0067">ATP-binding</keyword>
<dbReference type="AlphaFoldDB" id="A0A5K8AF24"/>
<dbReference type="Proteomes" id="UP000422108">
    <property type="component" value="Chromosome"/>
</dbReference>
<accession>A0A5K8AF24</accession>
<keyword evidence="4" id="KW-0808">Transferase</keyword>
<dbReference type="GO" id="GO:0000155">
    <property type="term" value="F:phosphorelay sensor kinase activity"/>
    <property type="evidence" value="ECO:0007669"/>
    <property type="project" value="InterPro"/>
</dbReference>
<comment type="catalytic activity">
    <reaction evidence="1">
        <text>ATP + protein L-histidine = ADP + protein N-phospho-L-histidine.</text>
        <dbReference type="EC" id="2.7.13.3"/>
    </reaction>
</comment>
<dbReference type="PANTHER" id="PTHR43065">
    <property type="entry name" value="SENSOR HISTIDINE KINASE"/>
    <property type="match status" value="1"/>
</dbReference>
<protein>
    <recommendedName>
        <fullName evidence="2">histidine kinase</fullName>
        <ecNumber evidence="2">2.7.13.3</ecNumber>
    </recommendedName>
</protein>
<organism evidence="12 13">
    <name type="scientific">Desulfosarcina ovata subsp. ovata</name>
    <dbReference type="NCBI Taxonomy" id="2752305"/>
    <lineage>
        <taxon>Bacteria</taxon>
        <taxon>Pseudomonadati</taxon>
        <taxon>Thermodesulfobacteriota</taxon>
        <taxon>Desulfobacteria</taxon>
        <taxon>Desulfobacterales</taxon>
        <taxon>Desulfosarcinaceae</taxon>
        <taxon>Desulfosarcina</taxon>
    </lineage>
</organism>
<feature type="transmembrane region" description="Helical" evidence="10">
    <location>
        <begin position="300"/>
        <end position="321"/>
    </location>
</feature>
<keyword evidence="8" id="KW-0902">Two-component regulatory system</keyword>
<dbReference type="PROSITE" id="PS50109">
    <property type="entry name" value="HIS_KIN"/>
    <property type="match status" value="1"/>
</dbReference>
<keyword evidence="3" id="KW-0597">Phosphoprotein</keyword>
<keyword evidence="5" id="KW-0547">Nucleotide-binding</keyword>
<dbReference type="Gene3D" id="3.30.565.10">
    <property type="entry name" value="Histidine kinase-like ATPase, C-terminal domain"/>
    <property type="match status" value="1"/>
</dbReference>
<reference evidence="12 13" key="1">
    <citation type="submission" date="2019-11" db="EMBL/GenBank/DDBJ databases">
        <title>Comparative genomics of hydrocarbon-degrading Desulfosarcina strains.</title>
        <authorList>
            <person name="Watanabe M."/>
            <person name="Kojima H."/>
            <person name="Fukui M."/>
        </authorList>
    </citation>
    <scope>NUCLEOTIDE SEQUENCE [LARGE SCALE GENOMIC DNA]</scope>
    <source>
        <strain evidence="13">oXyS1</strain>
    </source>
</reference>
<feature type="region of interest" description="Disordered" evidence="9">
    <location>
        <begin position="1"/>
        <end position="20"/>
    </location>
</feature>
<dbReference type="RefSeq" id="WP_162459000.1">
    <property type="nucleotide sequence ID" value="NZ_AP021879.1"/>
</dbReference>
<dbReference type="PRINTS" id="PR00344">
    <property type="entry name" value="BCTRLSENSOR"/>
</dbReference>
<evidence type="ECO:0000259" key="11">
    <source>
        <dbReference type="PROSITE" id="PS50109"/>
    </source>
</evidence>
<evidence type="ECO:0000313" key="12">
    <source>
        <dbReference type="EMBL" id="BBO90554.1"/>
    </source>
</evidence>
<dbReference type="Pfam" id="PF02518">
    <property type="entry name" value="HATPase_c"/>
    <property type="match status" value="1"/>
</dbReference>
<keyword evidence="13" id="KW-1185">Reference proteome</keyword>
<sequence length="597" mass="67342">MQDLPSDHLQNGDTPSPDEDRQARYRRLFYRFVLLTLVCSVVPLLLVGWGMNIKYNRLGEEQVMTEFRKEVQHHRKVIELFLEEQSDKLALMAATHSRQNFSRPGFLRSTFDLFNKEHWTLTDLGVIDDQGDHLAYVGPYDLLDKNYKDAHWFKMVMEKGLYISDMFMGFRREPHFIIAVRGNDTDGPWTLRATVDTEAFRSLVENVMIGRTGEVFLVNREGIYQTTPRYSGRIMEPAAIDVGEVHPGIRVRQEAADAGFNGERSVRQIVSTAWLETPQWMLVVRQDKDEAFGAENQANFSVLIFLHVTAATILVVTILVTRYMLNLVKRKDAEADALNSQLMQTSKMASIGELSAGVAHEINNPLAIISTEREIVLDAYRRVGDMDAEFGVQLDDSLNQIDVQIKRCKRITHNLLRFSRRTQSVIDTVDINAFIGEVVDLMAREAKSSGISFLEELSPEVPPILSDLSQLQQVFLNLITNAIDAHENKQYGSISIRTNYLEPDGIVEIVVSDTGSGIPEEKLAKIFDPFFTTKPMGRGTGLGLSICYGIIQRLGGEISVKSVVNQGTDFTIRLPLRSPDAQPDSVHAYDQQVEKAA</sequence>
<keyword evidence="6 12" id="KW-0418">Kinase</keyword>
<dbReference type="Gene3D" id="1.10.287.130">
    <property type="match status" value="1"/>
</dbReference>
<dbReference type="GO" id="GO:0005524">
    <property type="term" value="F:ATP binding"/>
    <property type="evidence" value="ECO:0007669"/>
    <property type="project" value="UniProtKB-KW"/>
</dbReference>
<evidence type="ECO:0000256" key="3">
    <source>
        <dbReference type="ARBA" id="ARBA00022553"/>
    </source>
</evidence>
<evidence type="ECO:0000256" key="9">
    <source>
        <dbReference type="SAM" id="MobiDB-lite"/>
    </source>
</evidence>
<evidence type="ECO:0000256" key="8">
    <source>
        <dbReference type="ARBA" id="ARBA00023012"/>
    </source>
</evidence>
<evidence type="ECO:0000256" key="10">
    <source>
        <dbReference type="SAM" id="Phobius"/>
    </source>
</evidence>
<feature type="domain" description="Histidine kinase" evidence="11">
    <location>
        <begin position="357"/>
        <end position="578"/>
    </location>
</feature>
<evidence type="ECO:0000313" key="13">
    <source>
        <dbReference type="Proteomes" id="UP000422108"/>
    </source>
</evidence>
<dbReference type="InterPro" id="IPR004358">
    <property type="entry name" value="Sig_transdc_His_kin-like_C"/>
</dbReference>
<name>A0A5K8AF24_9BACT</name>
<dbReference type="SMART" id="SM00388">
    <property type="entry name" value="HisKA"/>
    <property type="match status" value="1"/>
</dbReference>
<dbReference type="InterPro" id="IPR003594">
    <property type="entry name" value="HATPase_dom"/>
</dbReference>
<dbReference type="SMART" id="SM00387">
    <property type="entry name" value="HATPase_c"/>
    <property type="match status" value="1"/>
</dbReference>
<evidence type="ECO:0000256" key="2">
    <source>
        <dbReference type="ARBA" id="ARBA00012438"/>
    </source>
</evidence>
<dbReference type="EMBL" id="AP021879">
    <property type="protein sequence ID" value="BBO90554.1"/>
    <property type="molecule type" value="Genomic_DNA"/>
</dbReference>
<evidence type="ECO:0000256" key="6">
    <source>
        <dbReference type="ARBA" id="ARBA00022777"/>
    </source>
</evidence>
<dbReference type="InterPro" id="IPR036097">
    <property type="entry name" value="HisK_dim/P_sf"/>
</dbReference>
<dbReference type="InterPro" id="IPR003661">
    <property type="entry name" value="HisK_dim/P_dom"/>
</dbReference>
<dbReference type="CDD" id="cd00082">
    <property type="entry name" value="HisKA"/>
    <property type="match status" value="1"/>
</dbReference>